<feature type="compositionally biased region" description="Low complexity" evidence="7">
    <location>
        <begin position="136"/>
        <end position="157"/>
    </location>
</feature>
<feature type="compositionally biased region" description="Acidic residues" evidence="7">
    <location>
        <begin position="243"/>
        <end position="257"/>
    </location>
</feature>
<dbReference type="Pfam" id="PF00096">
    <property type="entry name" value="zf-C2H2"/>
    <property type="match status" value="3"/>
</dbReference>
<keyword evidence="3" id="KW-0479">Metal-binding</keyword>
<dbReference type="PROSITE" id="PS50097">
    <property type="entry name" value="BTB"/>
    <property type="match status" value="1"/>
</dbReference>
<name>A0AAN9TTW4_9HEMI</name>
<gene>
    <name evidence="10" type="ORF">V9T40_004366</name>
</gene>
<keyword evidence="6" id="KW-0862">Zinc</keyword>
<dbReference type="EMBL" id="JBBCAQ010000004">
    <property type="protein sequence ID" value="KAK7604093.1"/>
    <property type="molecule type" value="Genomic_DNA"/>
</dbReference>
<sequence>MGGIGPTGSIGGSEQQYALKWNDFHSSILNSFRHLKDESDFIDVTIACDGSSFAAHKVVLSACSPYFRSLLKANPCQHPIIILQDVREQDMEALIRFMYHGEVHIGQDQLPDFLRTAQTLQVRGLAEVSSKDQHKLSNISSSVPWSSSLSVDESLPLHNSKHSSENLPPAKRLRNSDHSDSRHSESPPPMNRDASAENIEVKPSLSDSLLSQTPSDGCQSIPNSNAVLKGTSEPSSQMHSSNEDSDSYDDEASDAEGTDNGRTSVTDLAQPKLEPPDYTLSDRSRSDPLMSPALFDPQRQRSGYAMPFNLQDIAGLIPSLSGMHNNSQDSYGGGAGSGGVGTGSANHASASVSISACGGGGGAYVGGGSVVEPKPFCKECGRGYSTISNLKQHVANIHSPTPQWVPCSICGKHFKTRQYLFNHLLQTHGIRQRANRMHLAQFAQPCSLVAAQLSAPAMSIAPSQPSMGAPQHPPTSSNMAPPPLPSLTAPAHSMAAAAPLLSMDGPMSHPANMSSAAQSKERDLNGAVEQCIMRRNAETGKVRATDPRPCPKCNKIYRSAHTLRTHLEDKHTICPGYRCVLCGTVAKSRNSLHSHMSRQHRGISTKDLPVLPMPSPYDPDLASRLYLKAGIKMSPAELRARASPTGTITPIRRSDARADLASSDNNSCSGDEDPQDLSINSSNNKPYGLHQPPTALDLHNAKLSNSINSLLINMLPLSSLPAMDKENVDSS</sequence>
<dbReference type="Gene3D" id="3.30.710.10">
    <property type="entry name" value="Potassium Channel Kv1.1, Chain A"/>
    <property type="match status" value="1"/>
</dbReference>
<dbReference type="PANTHER" id="PTHR23110:SF98">
    <property type="entry name" value="PRE-LOLA-G, ISOFORM C-RELATED"/>
    <property type="match status" value="1"/>
</dbReference>
<evidence type="ECO:0000259" key="8">
    <source>
        <dbReference type="PROSITE" id="PS50097"/>
    </source>
</evidence>
<dbReference type="GO" id="GO:0048813">
    <property type="term" value="P:dendrite morphogenesis"/>
    <property type="evidence" value="ECO:0007669"/>
    <property type="project" value="UniProtKB-ARBA"/>
</dbReference>
<dbReference type="GO" id="GO:0008270">
    <property type="term" value="F:zinc ion binding"/>
    <property type="evidence" value="ECO:0007669"/>
    <property type="project" value="UniProtKB-KW"/>
</dbReference>
<dbReference type="GO" id="GO:0007423">
    <property type="term" value="P:sensory organ development"/>
    <property type="evidence" value="ECO:0007669"/>
    <property type="project" value="UniProtKB-ARBA"/>
</dbReference>
<proteinExistence type="predicted"/>
<organism evidence="10 11">
    <name type="scientific">Parthenolecanium corni</name>
    <dbReference type="NCBI Taxonomy" id="536013"/>
    <lineage>
        <taxon>Eukaryota</taxon>
        <taxon>Metazoa</taxon>
        <taxon>Ecdysozoa</taxon>
        <taxon>Arthropoda</taxon>
        <taxon>Hexapoda</taxon>
        <taxon>Insecta</taxon>
        <taxon>Pterygota</taxon>
        <taxon>Neoptera</taxon>
        <taxon>Paraneoptera</taxon>
        <taxon>Hemiptera</taxon>
        <taxon>Sternorrhyncha</taxon>
        <taxon>Coccoidea</taxon>
        <taxon>Coccidae</taxon>
        <taxon>Parthenolecanium</taxon>
    </lineage>
</organism>
<feature type="domain" description="BTB" evidence="8">
    <location>
        <begin position="42"/>
        <end position="107"/>
    </location>
</feature>
<feature type="region of interest" description="Disordered" evidence="7">
    <location>
        <begin position="460"/>
        <end position="489"/>
    </location>
</feature>
<dbReference type="InterPro" id="IPR011333">
    <property type="entry name" value="SKP1/BTB/POZ_sf"/>
</dbReference>
<comment type="caution">
    <text evidence="10">The sequence shown here is derived from an EMBL/GenBank/DDBJ whole genome shotgun (WGS) entry which is preliminary data.</text>
</comment>
<feature type="region of interest" description="Disordered" evidence="7">
    <location>
        <begin position="131"/>
        <end position="295"/>
    </location>
</feature>
<dbReference type="GO" id="GO:0005634">
    <property type="term" value="C:nucleus"/>
    <property type="evidence" value="ECO:0007669"/>
    <property type="project" value="UniProtKB-SubCell"/>
</dbReference>
<dbReference type="Pfam" id="PF00651">
    <property type="entry name" value="BTB"/>
    <property type="match status" value="1"/>
</dbReference>
<evidence type="ECO:0000259" key="9">
    <source>
        <dbReference type="PROSITE" id="PS50157"/>
    </source>
</evidence>
<feature type="domain" description="C2H2-type" evidence="9">
    <location>
        <begin position="405"/>
        <end position="428"/>
    </location>
</feature>
<dbReference type="SUPFAM" id="SSF54695">
    <property type="entry name" value="POZ domain"/>
    <property type="match status" value="1"/>
</dbReference>
<dbReference type="InterPro" id="IPR013087">
    <property type="entry name" value="Znf_C2H2_type"/>
</dbReference>
<keyword evidence="2" id="KW-0217">Developmental protein</keyword>
<reference evidence="10 11" key="1">
    <citation type="submission" date="2024-03" db="EMBL/GenBank/DDBJ databases">
        <title>Adaptation during the transition from Ophiocordyceps entomopathogen to insect associate is accompanied by gene loss and intensified selection.</title>
        <authorList>
            <person name="Ward C.M."/>
            <person name="Onetto C.A."/>
            <person name="Borneman A.R."/>
        </authorList>
    </citation>
    <scope>NUCLEOTIDE SEQUENCE [LARGE SCALE GENOMIC DNA]</scope>
    <source>
        <strain evidence="10">AWRI1</strain>
        <tissue evidence="10">Single Adult Female</tissue>
    </source>
</reference>
<evidence type="ECO:0000256" key="2">
    <source>
        <dbReference type="ARBA" id="ARBA00022473"/>
    </source>
</evidence>
<feature type="domain" description="C2H2-type" evidence="9">
    <location>
        <begin position="375"/>
        <end position="403"/>
    </location>
</feature>
<keyword evidence="5" id="KW-0539">Nucleus</keyword>
<dbReference type="FunFam" id="3.30.710.10:FF:000118">
    <property type="entry name" value="Abrupt, isoform B"/>
    <property type="match status" value="1"/>
</dbReference>
<evidence type="ECO:0000313" key="10">
    <source>
        <dbReference type="EMBL" id="KAK7604093.1"/>
    </source>
</evidence>
<feature type="domain" description="C2H2-type" evidence="9">
    <location>
        <begin position="577"/>
        <end position="605"/>
    </location>
</feature>
<keyword evidence="11" id="KW-1185">Reference proteome</keyword>
<dbReference type="PROSITE" id="PS50157">
    <property type="entry name" value="ZINC_FINGER_C2H2_2"/>
    <property type="match status" value="3"/>
</dbReference>
<dbReference type="PROSITE" id="PS00028">
    <property type="entry name" value="ZINC_FINGER_C2H2_1"/>
    <property type="match status" value="3"/>
</dbReference>
<keyword evidence="6" id="KW-0863">Zinc-finger</keyword>
<dbReference type="InterPro" id="IPR036236">
    <property type="entry name" value="Znf_C2H2_sf"/>
</dbReference>
<feature type="compositionally biased region" description="Basic and acidic residues" evidence="7">
    <location>
        <begin position="174"/>
        <end position="185"/>
    </location>
</feature>
<keyword evidence="4" id="KW-0677">Repeat</keyword>
<dbReference type="InterPro" id="IPR051095">
    <property type="entry name" value="Dros_DevTransReg"/>
</dbReference>
<evidence type="ECO:0000313" key="11">
    <source>
        <dbReference type="Proteomes" id="UP001367676"/>
    </source>
</evidence>
<comment type="subcellular location">
    <subcellularLocation>
        <location evidence="1">Nucleus</location>
    </subcellularLocation>
</comment>
<dbReference type="InterPro" id="IPR000210">
    <property type="entry name" value="BTB/POZ_dom"/>
</dbReference>
<dbReference type="AlphaFoldDB" id="A0AAN9TTW4"/>
<evidence type="ECO:0000256" key="7">
    <source>
        <dbReference type="SAM" id="MobiDB-lite"/>
    </source>
</evidence>
<dbReference type="PANTHER" id="PTHR23110">
    <property type="entry name" value="BTB DOMAIN TRANSCRIPTION FACTOR"/>
    <property type="match status" value="1"/>
</dbReference>
<dbReference type="GO" id="GO:0030707">
    <property type="term" value="P:follicle cell of egg chamber development"/>
    <property type="evidence" value="ECO:0007669"/>
    <property type="project" value="UniProtKB-ARBA"/>
</dbReference>
<dbReference type="SUPFAM" id="SSF57667">
    <property type="entry name" value="beta-beta-alpha zinc fingers"/>
    <property type="match status" value="1"/>
</dbReference>
<dbReference type="Proteomes" id="UP001367676">
    <property type="component" value="Unassembled WGS sequence"/>
</dbReference>
<evidence type="ECO:0008006" key="12">
    <source>
        <dbReference type="Google" id="ProtNLM"/>
    </source>
</evidence>
<accession>A0AAN9TTW4</accession>
<evidence type="ECO:0000256" key="1">
    <source>
        <dbReference type="ARBA" id="ARBA00004123"/>
    </source>
</evidence>
<protein>
    <recommendedName>
        <fullName evidence="12">Protein abrupt</fullName>
    </recommendedName>
</protein>
<dbReference type="GO" id="GO:0061061">
    <property type="term" value="P:muscle structure development"/>
    <property type="evidence" value="ECO:0007669"/>
    <property type="project" value="UniProtKB-ARBA"/>
</dbReference>
<dbReference type="Gene3D" id="3.30.160.60">
    <property type="entry name" value="Classic Zinc Finger"/>
    <property type="match status" value="2"/>
</dbReference>
<feature type="compositionally biased region" description="Polar residues" evidence="7">
    <location>
        <begin position="205"/>
        <end position="239"/>
    </location>
</feature>
<feature type="region of interest" description="Disordered" evidence="7">
    <location>
        <begin position="638"/>
        <end position="693"/>
    </location>
</feature>
<dbReference type="CDD" id="cd18315">
    <property type="entry name" value="BTB_POZ_BAB-like"/>
    <property type="match status" value="1"/>
</dbReference>
<evidence type="ECO:0000256" key="4">
    <source>
        <dbReference type="ARBA" id="ARBA00022737"/>
    </source>
</evidence>
<dbReference type="SMART" id="SM00355">
    <property type="entry name" value="ZnF_C2H2"/>
    <property type="match status" value="4"/>
</dbReference>
<dbReference type="SMART" id="SM00225">
    <property type="entry name" value="BTB"/>
    <property type="match status" value="1"/>
</dbReference>
<dbReference type="GO" id="GO:0006357">
    <property type="term" value="P:regulation of transcription by RNA polymerase II"/>
    <property type="evidence" value="ECO:0007669"/>
    <property type="project" value="TreeGrafter"/>
</dbReference>
<evidence type="ECO:0000256" key="6">
    <source>
        <dbReference type="PROSITE-ProRule" id="PRU00042"/>
    </source>
</evidence>
<evidence type="ECO:0000256" key="3">
    <source>
        <dbReference type="ARBA" id="ARBA00022723"/>
    </source>
</evidence>
<evidence type="ECO:0000256" key="5">
    <source>
        <dbReference type="ARBA" id="ARBA00023242"/>
    </source>
</evidence>